<organism evidence="5 6">
    <name type="scientific">Saguinus oedipus</name>
    <name type="common">Cotton-top tamarin</name>
    <name type="synonym">Oedipomidas oedipus</name>
    <dbReference type="NCBI Taxonomy" id="9490"/>
    <lineage>
        <taxon>Eukaryota</taxon>
        <taxon>Metazoa</taxon>
        <taxon>Chordata</taxon>
        <taxon>Craniata</taxon>
        <taxon>Vertebrata</taxon>
        <taxon>Euteleostomi</taxon>
        <taxon>Mammalia</taxon>
        <taxon>Eutheria</taxon>
        <taxon>Euarchontoglires</taxon>
        <taxon>Primates</taxon>
        <taxon>Haplorrhini</taxon>
        <taxon>Platyrrhini</taxon>
        <taxon>Cebidae</taxon>
        <taxon>Callitrichinae</taxon>
        <taxon>Saguinus</taxon>
    </lineage>
</organism>
<gene>
    <name evidence="5" type="ORF">P7K49_033217</name>
</gene>
<accession>A0ABQ9TS11</accession>
<evidence type="ECO:0000256" key="1">
    <source>
        <dbReference type="ARBA" id="ARBA00004498"/>
    </source>
</evidence>
<keyword evidence="2" id="KW-0272">Extracellular matrix</keyword>
<dbReference type="Pfam" id="PF01391">
    <property type="entry name" value="Collagen"/>
    <property type="match status" value="1"/>
</dbReference>
<dbReference type="Proteomes" id="UP001266305">
    <property type="component" value="Unassembled WGS sequence"/>
</dbReference>
<proteinExistence type="predicted"/>
<keyword evidence="2" id="KW-0964">Secreted</keyword>
<keyword evidence="3" id="KW-0176">Collagen</keyword>
<keyword evidence="6" id="KW-1185">Reference proteome</keyword>
<dbReference type="InterPro" id="IPR008160">
    <property type="entry name" value="Collagen"/>
</dbReference>
<evidence type="ECO:0000256" key="3">
    <source>
        <dbReference type="ARBA" id="ARBA00023119"/>
    </source>
</evidence>
<evidence type="ECO:0000313" key="6">
    <source>
        <dbReference type="Proteomes" id="UP001266305"/>
    </source>
</evidence>
<name>A0ABQ9TS11_SAGOE</name>
<reference evidence="5 6" key="1">
    <citation type="submission" date="2023-05" db="EMBL/GenBank/DDBJ databases">
        <title>B98-5 Cell Line De Novo Hybrid Assembly: An Optical Mapping Approach.</title>
        <authorList>
            <person name="Kananen K."/>
            <person name="Auerbach J.A."/>
            <person name="Kautto E."/>
            <person name="Blachly J.S."/>
        </authorList>
    </citation>
    <scope>NUCLEOTIDE SEQUENCE [LARGE SCALE GENOMIC DNA]</scope>
    <source>
        <strain evidence="5">B95-8</strain>
        <tissue evidence="5">Cell line</tissue>
    </source>
</reference>
<comment type="subcellular location">
    <subcellularLocation>
        <location evidence="1">Secreted</location>
        <location evidence="1">Extracellular space</location>
        <location evidence="1">Extracellular matrix</location>
    </subcellularLocation>
</comment>
<evidence type="ECO:0000313" key="5">
    <source>
        <dbReference type="EMBL" id="KAK2087310.1"/>
    </source>
</evidence>
<comment type="caution">
    <text evidence="5">The sequence shown here is derived from an EMBL/GenBank/DDBJ whole genome shotgun (WGS) entry which is preliminary data.</text>
</comment>
<dbReference type="PANTHER" id="PTHR24023">
    <property type="entry name" value="COLLAGEN ALPHA"/>
    <property type="match status" value="1"/>
</dbReference>
<evidence type="ECO:0000256" key="4">
    <source>
        <dbReference type="SAM" id="MobiDB-lite"/>
    </source>
</evidence>
<sequence>MEEVVRASEEKDHFLQTTLLHLSSLKGLPGHPGLKGEAGVAGPQGPRGLQGPHGPPGRVGKMGRPGADGARGLPGDTGPKGDFGHVGQPGPPGEDGERGPEGPPGPTGQAGEPVSIRDPRAPCLVQGRESAPGLKGPLELTRPCRDNFPASFQGPRGLIGPRGSPGVVGRPGVTGIDGAPGAKGNVVCVLCPLTPDPSDTQTPRLSTFLFPSLTEASTPGSLSASLKPHFLPRVLQENQALQDNRETTGPRAPLLALDSDKLRHSLSQPRVTKVPLETQEFQASQELMALR</sequence>
<dbReference type="InterPro" id="IPR050149">
    <property type="entry name" value="Collagen_superfamily"/>
</dbReference>
<feature type="region of interest" description="Disordered" evidence="4">
    <location>
        <begin position="24"/>
        <end position="117"/>
    </location>
</feature>
<protein>
    <submittedName>
        <fullName evidence="5">Uncharacterized protein</fullName>
    </submittedName>
</protein>
<evidence type="ECO:0000256" key="2">
    <source>
        <dbReference type="ARBA" id="ARBA00022530"/>
    </source>
</evidence>
<dbReference type="EMBL" id="JASSZA010000019">
    <property type="protein sequence ID" value="KAK2087310.1"/>
    <property type="molecule type" value="Genomic_DNA"/>
</dbReference>
<dbReference type="PANTHER" id="PTHR24023:SF1082">
    <property type="entry name" value="COLLAGEN TRIPLE HELIX REPEAT"/>
    <property type="match status" value="1"/>
</dbReference>